<dbReference type="EC" id="2.7.7.7" evidence="2"/>
<protein>
    <recommendedName>
        <fullName evidence="3">DNA polymerase III subunit alpha</fullName>
        <ecNumber evidence="2">2.7.7.7</ecNumber>
    </recommendedName>
</protein>
<dbReference type="GO" id="GO:0008408">
    <property type="term" value="F:3'-5' exonuclease activity"/>
    <property type="evidence" value="ECO:0007669"/>
    <property type="project" value="InterPro"/>
</dbReference>
<dbReference type="Pfam" id="PF01336">
    <property type="entry name" value="tRNA_anti-codon"/>
    <property type="match status" value="1"/>
</dbReference>
<dbReference type="PANTHER" id="PTHR32294:SF0">
    <property type="entry name" value="DNA POLYMERASE III SUBUNIT ALPHA"/>
    <property type="match status" value="1"/>
</dbReference>
<keyword evidence="5 10" id="KW-0548">Nucleotidyltransferase</keyword>
<dbReference type="NCBIfam" id="TIGR00594">
    <property type="entry name" value="polc"/>
    <property type="match status" value="1"/>
</dbReference>
<dbReference type="Gene3D" id="3.20.20.140">
    <property type="entry name" value="Metal-dependent hydrolases"/>
    <property type="match status" value="1"/>
</dbReference>
<feature type="domain" description="Polymerase/histidinol phosphatase N-terminal" evidence="9">
    <location>
        <begin position="2"/>
        <end position="68"/>
    </location>
</feature>
<evidence type="ECO:0000256" key="4">
    <source>
        <dbReference type="ARBA" id="ARBA00022679"/>
    </source>
</evidence>
<dbReference type="InterPro" id="IPR041931">
    <property type="entry name" value="DNA_pol3_alpha_thumb_dom"/>
</dbReference>
<evidence type="ECO:0000256" key="3">
    <source>
        <dbReference type="ARBA" id="ARBA00019114"/>
    </source>
</evidence>
<keyword evidence="6" id="KW-0235">DNA replication</keyword>
<dbReference type="SMART" id="SM00481">
    <property type="entry name" value="POLIIIAc"/>
    <property type="match status" value="1"/>
</dbReference>
<dbReference type="GO" id="GO:0003887">
    <property type="term" value="F:DNA-directed DNA polymerase activity"/>
    <property type="evidence" value="ECO:0007669"/>
    <property type="project" value="UniProtKB-KW"/>
</dbReference>
<dbReference type="GO" id="GO:0005737">
    <property type="term" value="C:cytoplasm"/>
    <property type="evidence" value="ECO:0007669"/>
    <property type="project" value="UniProtKB-SubCell"/>
</dbReference>
<organism evidence="10">
    <name type="scientific">human gut metagenome</name>
    <dbReference type="NCBI Taxonomy" id="408170"/>
    <lineage>
        <taxon>unclassified sequences</taxon>
        <taxon>metagenomes</taxon>
        <taxon>organismal metagenomes</taxon>
    </lineage>
</organism>
<dbReference type="Pfam" id="PF07733">
    <property type="entry name" value="DNA_pol3_alpha"/>
    <property type="match status" value="1"/>
</dbReference>
<evidence type="ECO:0000256" key="2">
    <source>
        <dbReference type="ARBA" id="ARBA00012417"/>
    </source>
</evidence>
<evidence type="ECO:0000313" key="10">
    <source>
        <dbReference type="EMBL" id="EKC74357.1"/>
    </source>
</evidence>
<dbReference type="InterPro" id="IPR004805">
    <property type="entry name" value="DnaE2/DnaE/PolC"/>
</dbReference>
<evidence type="ECO:0000256" key="5">
    <source>
        <dbReference type="ARBA" id="ARBA00022695"/>
    </source>
</evidence>
<dbReference type="EMBL" id="AJWZ01001249">
    <property type="protein sequence ID" value="EKC74357.1"/>
    <property type="molecule type" value="Genomic_DNA"/>
</dbReference>
<dbReference type="GO" id="GO:0006260">
    <property type="term" value="P:DNA replication"/>
    <property type="evidence" value="ECO:0007669"/>
    <property type="project" value="UniProtKB-KW"/>
</dbReference>
<evidence type="ECO:0000256" key="8">
    <source>
        <dbReference type="ARBA" id="ARBA00049244"/>
    </source>
</evidence>
<comment type="subcellular location">
    <subcellularLocation>
        <location evidence="1">Cytoplasm</location>
    </subcellularLocation>
</comment>
<dbReference type="Gene3D" id="1.10.10.1600">
    <property type="entry name" value="Bacterial DNA polymerase III alpha subunit, thumb domain"/>
    <property type="match status" value="1"/>
</dbReference>
<evidence type="ECO:0000259" key="9">
    <source>
        <dbReference type="SMART" id="SM00481"/>
    </source>
</evidence>
<dbReference type="Pfam" id="PF02811">
    <property type="entry name" value="PHP"/>
    <property type="match status" value="1"/>
</dbReference>
<dbReference type="Pfam" id="PF17657">
    <property type="entry name" value="DNA_pol3_finger"/>
    <property type="match status" value="1"/>
</dbReference>
<dbReference type="InterPro" id="IPR004365">
    <property type="entry name" value="NA-bd_OB_tRNA"/>
</dbReference>
<dbReference type="Gene3D" id="1.10.150.870">
    <property type="match status" value="1"/>
</dbReference>
<keyword evidence="7" id="KW-0239">DNA-directed DNA polymerase</keyword>
<evidence type="ECO:0000256" key="1">
    <source>
        <dbReference type="ARBA" id="ARBA00004496"/>
    </source>
</evidence>
<evidence type="ECO:0000256" key="7">
    <source>
        <dbReference type="ARBA" id="ARBA00022932"/>
    </source>
</evidence>
<dbReference type="InterPro" id="IPR011708">
    <property type="entry name" value="DNA_pol3_alpha_NTPase_dom"/>
</dbReference>
<dbReference type="InterPro" id="IPR029460">
    <property type="entry name" value="DNAPol_HHH"/>
</dbReference>
<dbReference type="CDD" id="cd04485">
    <property type="entry name" value="DnaE_OBF"/>
    <property type="match status" value="1"/>
</dbReference>
<dbReference type="InterPro" id="IPR003141">
    <property type="entry name" value="Pol/His_phosphatase_N"/>
</dbReference>
<sequence>MVNLNVKSNYSLLSSMLRIDDIIKVALDNKSKAAFLCDNNMYGVMEFYKKCRNNNIKPIIGVNIHLELYELYLYCRNYDGYKNIIKLTTIQNEREVNINDLEKYNTNLVTVLKYDNIKYYDQLKNIFDMLYIGVDNKEQEKNALNVTEKVIFFKECLYLERKDSKYLNYLYLIRDGKTISDEINYDIYHKELLNNTDLSSNSHNNILDIISMCDLLFPKSEILLPVYKIDNNMSPDKYLFELAKAGLRKRLGSEIPEKYQKRLSYELNIIKQMGFPNYFLVVYDFIKYAKTHNILVGPGRGSAAGSLVAYALGITEIDPLEYDLLFERFLNPERHGMPDIDTDFPDEKRDQVIEYVTNKYGKKHVSGIVTFGTLSSKQVLRDLARIFNIPGYKIDSLTKLIPNMSKDKLKDIYQKNTNFKMMIDGDVTLKNLFVSALKLEGFPRHISSHAAGILMCSKELDEVIPLTVNDSMYLSGYSMEYLEELGLLKMDFLGLKNLSIIENIISDIKKIYGVDINFNKIALNDDRVLSVFRGADTVGIFQFESSGMKNFLKRLRPTTFEDIFAAIALFRPGPAVNIDTYIRRKHGLEKVTYLDPTLEPILKNTYGIFIYQEQIMQAANKYAGYTLGEADILRRAMSKKKLELLKTEETKFLEKSAKLNRNKEVSKKIYDLILNFAGYGFNRSHSVAYSLIAYKMAYFKVYYQHIFYSNLLTNVIGSEVKTKEYILEARSKGIEIELPDINISTDKYIVLDKKIYYPFTNIKSVGLVAALKIIKSRNECFQDIYDAFSKLIINGVGRSTLESLIFSLAFRTFNYNRQTLIYNLDELINYGELTKDLDPSLVMKPEIEIRDEYDSDFLLQKEKEIFGFYLTNHPSTKYKYGRRDYVNLKDVANYFDKNINTVVLVERVKVIKTKNGDNMAFLTCSDEDGSISYTCFPKVYNLYNNITRGDVILVFGKVEKRLNELQIIVSKITKLN</sequence>
<dbReference type="Pfam" id="PF14579">
    <property type="entry name" value="HHH_6"/>
    <property type="match status" value="1"/>
</dbReference>
<accession>K1TMJ6</accession>
<dbReference type="InterPro" id="IPR004013">
    <property type="entry name" value="PHP_dom"/>
</dbReference>
<dbReference type="GO" id="GO:0003676">
    <property type="term" value="F:nucleic acid binding"/>
    <property type="evidence" value="ECO:0007669"/>
    <property type="project" value="InterPro"/>
</dbReference>
<keyword evidence="4 10" id="KW-0808">Transferase</keyword>
<name>K1TMJ6_9ZZZZ</name>
<gene>
    <name evidence="10" type="ORF">OBE_01934</name>
</gene>
<dbReference type="PANTHER" id="PTHR32294">
    <property type="entry name" value="DNA POLYMERASE III SUBUNIT ALPHA"/>
    <property type="match status" value="1"/>
</dbReference>
<evidence type="ECO:0000256" key="6">
    <source>
        <dbReference type="ARBA" id="ARBA00022705"/>
    </source>
</evidence>
<comment type="caution">
    <text evidence="10">The sequence shown here is derived from an EMBL/GenBank/DDBJ whole genome shotgun (WGS) entry which is preliminary data.</text>
</comment>
<dbReference type="AlphaFoldDB" id="K1TMJ6"/>
<dbReference type="CDD" id="cd07431">
    <property type="entry name" value="PHP_PolIIIA"/>
    <property type="match status" value="1"/>
</dbReference>
<proteinExistence type="predicted"/>
<reference evidence="10" key="1">
    <citation type="journal article" date="2013" name="Environ. Microbiol.">
        <title>Microbiota from the distal guts of lean and obese adolescents exhibit partial functional redundancy besides clear differences in community structure.</title>
        <authorList>
            <person name="Ferrer M."/>
            <person name="Ruiz A."/>
            <person name="Lanza F."/>
            <person name="Haange S.B."/>
            <person name="Oberbach A."/>
            <person name="Till H."/>
            <person name="Bargiela R."/>
            <person name="Campoy C."/>
            <person name="Segura M.T."/>
            <person name="Richter M."/>
            <person name="von Bergen M."/>
            <person name="Seifert J."/>
            <person name="Suarez A."/>
        </authorList>
    </citation>
    <scope>NUCLEOTIDE SEQUENCE</scope>
</reference>
<comment type="catalytic activity">
    <reaction evidence="8">
        <text>DNA(n) + a 2'-deoxyribonucleoside 5'-triphosphate = DNA(n+1) + diphosphate</text>
        <dbReference type="Rhea" id="RHEA:22508"/>
        <dbReference type="Rhea" id="RHEA-COMP:17339"/>
        <dbReference type="Rhea" id="RHEA-COMP:17340"/>
        <dbReference type="ChEBI" id="CHEBI:33019"/>
        <dbReference type="ChEBI" id="CHEBI:61560"/>
        <dbReference type="ChEBI" id="CHEBI:173112"/>
        <dbReference type="EC" id="2.7.7.7"/>
    </reaction>
</comment>
<dbReference type="InterPro" id="IPR040982">
    <property type="entry name" value="DNA_pol3_finger"/>
</dbReference>